<protein>
    <submittedName>
        <fullName evidence="3">Uncharacterized protein</fullName>
    </submittedName>
</protein>
<organism evidence="3 4">
    <name type="scientific">Paratrimastix pyriformis</name>
    <dbReference type="NCBI Taxonomy" id="342808"/>
    <lineage>
        <taxon>Eukaryota</taxon>
        <taxon>Metamonada</taxon>
        <taxon>Preaxostyla</taxon>
        <taxon>Paratrimastigidae</taxon>
        <taxon>Paratrimastix</taxon>
    </lineage>
</organism>
<evidence type="ECO:0000256" key="2">
    <source>
        <dbReference type="SAM" id="SignalP"/>
    </source>
</evidence>
<comment type="caution">
    <text evidence="3">The sequence shown here is derived from an EMBL/GenBank/DDBJ whole genome shotgun (WGS) entry which is preliminary data.</text>
</comment>
<evidence type="ECO:0000256" key="1">
    <source>
        <dbReference type="SAM" id="MobiDB-lite"/>
    </source>
</evidence>
<reference evidence="3" key="1">
    <citation type="journal article" date="2022" name="bioRxiv">
        <title>Genomics of Preaxostyla Flagellates Illuminates Evolutionary Transitions and the Path Towards Mitochondrial Loss.</title>
        <authorList>
            <person name="Novak L.V.F."/>
            <person name="Treitli S.C."/>
            <person name="Pyrih J."/>
            <person name="Halakuc P."/>
            <person name="Pipaliya S.V."/>
            <person name="Vacek V."/>
            <person name="Brzon O."/>
            <person name="Soukal P."/>
            <person name="Eme L."/>
            <person name="Dacks J.B."/>
            <person name="Karnkowska A."/>
            <person name="Elias M."/>
            <person name="Hampl V."/>
        </authorList>
    </citation>
    <scope>NUCLEOTIDE SEQUENCE</scope>
    <source>
        <strain evidence="3">RCP-MX</strain>
    </source>
</reference>
<feature type="chain" id="PRO_5045946830" evidence="2">
    <location>
        <begin position="21"/>
        <end position="258"/>
    </location>
</feature>
<proteinExistence type="predicted"/>
<sequence length="258" mass="28014">MKNSTAAAILFAILCWGALAQQAPEEEWDDQEDEYDPLLFGTGCRRVNYHERYGLHRVNVGRCKGECPSGGSCVPNYQTRLYRNRAVKVVTDCSCNATRRGKASNPLEERVEEDSMDQPSGDQNAALPWWRSSPCHRVSKFKGHGVNEIDVGECKGSCDSGYKCTPIMEARQTRGGWTVMTAVGVYVVGASLLRWGTIDVVGTGVGTSTAAPEELIESLPPGLLGAGVLDAVPTLPHVPRGGTRYIGVLCATQQQCHR</sequence>
<gene>
    <name evidence="3" type="ORF">PAPYR_7425</name>
</gene>
<dbReference type="Proteomes" id="UP001141327">
    <property type="component" value="Unassembled WGS sequence"/>
</dbReference>
<evidence type="ECO:0000313" key="4">
    <source>
        <dbReference type="Proteomes" id="UP001141327"/>
    </source>
</evidence>
<dbReference type="EMBL" id="JAPMOS010000053">
    <property type="protein sequence ID" value="KAJ4457136.1"/>
    <property type="molecule type" value="Genomic_DNA"/>
</dbReference>
<keyword evidence="4" id="KW-1185">Reference proteome</keyword>
<keyword evidence="2" id="KW-0732">Signal</keyword>
<name>A0ABQ8UD10_9EUKA</name>
<feature type="region of interest" description="Disordered" evidence="1">
    <location>
        <begin position="98"/>
        <end position="123"/>
    </location>
</feature>
<accession>A0ABQ8UD10</accession>
<evidence type="ECO:0000313" key="3">
    <source>
        <dbReference type="EMBL" id="KAJ4457136.1"/>
    </source>
</evidence>
<feature type="signal peptide" evidence="2">
    <location>
        <begin position="1"/>
        <end position="20"/>
    </location>
</feature>